<dbReference type="AlphaFoldDB" id="A0A078L5V2"/>
<dbReference type="Gene3D" id="3.40.50.300">
    <property type="entry name" value="P-loop containing nucleotide triphosphate hydrolases"/>
    <property type="match status" value="1"/>
</dbReference>
<name>A0A078L5V2_9GAMM</name>
<gene>
    <name evidence="1" type="ORF">BN59_03641</name>
</gene>
<dbReference type="Proteomes" id="UP000044071">
    <property type="component" value="Unassembled WGS sequence"/>
</dbReference>
<dbReference type="InterPro" id="IPR001806">
    <property type="entry name" value="Small_GTPase"/>
</dbReference>
<dbReference type="STRING" id="1034943.BN59_03641"/>
<keyword evidence="2" id="KW-1185">Reference proteome</keyword>
<dbReference type="EMBL" id="CCSB01000004">
    <property type="protein sequence ID" value="CDZ79323.1"/>
    <property type="molecule type" value="Genomic_DNA"/>
</dbReference>
<dbReference type="GO" id="GO:0003924">
    <property type="term" value="F:GTPase activity"/>
    <property type="evidence" value="ECO:0007669"/>
    <property type="project" value="InterPro"/>
</dbReference>
<dbReference type="Pfam" id="PF00071">
    <property type="entry name" value="Ras"/>
    <property type="match status" value="1"/>
</dbReference>
<protein>
    <recommendedName>
        <fullName evidence="3">Ras family protein</fullName>
    </recommendedName>
</protein>
<dbReference type="InterPro" id="IPR027417">
    <property type="entry name" value="P-loop_NTPase"/>
</dbReference>
<evidence type="ECO:0008006" key="3">
    <source>
        <dbReference type="Google" id="ProtNLM"/>
    </source>
</evidence>
<proteinExistence type="predicted"/>
<dbReference type="RefSeq" id="WP_044012534.1">
    <property type="nucleotide sequence ID" value="NZ_CCVW01000004.1"/>
</dbReference>
<accession>A0A078L5V2</accession>
<evidence type="ECO:0000313" key="1">
    <source>
        <dbReference type="EMBL" id="CDZ79323.1"/>
    </source>
</evidence>
<dbReference type="SUPFAM" id="SSF52540">
    <property type="entry name" value="P-loop containing nucleoside triphosphate hydrolases"/>
    <property type="match status" value="1"/>
</dbReference>
<sequence>MPSKTTGLRDFRLINFTCQDPATQKQIPLQVQVGVSSISKNTTNEGRSGQNVYVLVYSVLDPSSFDYIKQILPILQEQNPKSKFIIVANKKDWLSRLGTDLSEDKKYAIANECDFISTYAIGEHTELTGIKRSICEPKSKPIIKNIVVGLKEYIEYEAKSLRVSFPQGSVVTIKGEEIRVPGPISKILKLIDQAQKSDTYDMHLVNSINAVLQNAKDNTFSMFQNEALPFYERVARLLNLDMQKLAPADSFTTAPQF</sequence>
<reference evidence="1 2" key="1">
    <citation type="submission" date="2014-06" db="EMBL/GenBank/DDBJ databases">
        <authorList>
            <person name="Urmite Genomes Urmite Genomes"/>
        </authorList>
    </citation>
    <scope>NUCLEOTIDE SEQUENCE [LARGE SCALE GENOMIC DNA]</scope>
</reference>
<organism evidence="1 2">
    <name type="scientific">Legionella massiliensis</name>
    <dbReference type="NCBI Taxonomy" id="1034943"/>
    <lineage>
        <taxon>Bacteria</taxon>
        <taxon>Pseudomonadati</taxon>
        <taxon>Pseudomonadota</taxon>
        <taxon>Gammaproteobacteria</taxon>
        <taxon>Legionellales</taxon>
        <taxon>Legionellaceae</taxon>
        <taxon>Legionella</taxon>
    </lineage>
</organism>
<evidence type="ECO:0000313" key="2">
    <source>
        <dbReference type="Proteomes" id="UP000044071"/>
    </source>
</evidence>
<dbReference type="GO" id="GO:0005525">
    <property type="term" value="F:GTP binding"/>
    <property type="evidence" value="ECO:0007669"/>
    <property type="project" value="InterPro"/>
</dbReference>